<feature type="domain" description="Type II secretion system protein GspF" evidence="7">
    <location>
        <begin position="58"/>
        <end position="177"/>
    </location>
</feature>
<evidence type="ECO:0000256" key="3">
    <source>
        <dbReference type="ARBA" id="ARBA00022692"/>
    </source>
</evidence>
<sequence length="192" mass="19953">MRALLAGAVAALAIAAVLLLVPAPARTPRRHAAALRVWRARTKKPSANDGEVDAATLLDLTAALLHAGTGIEAALDRLSRAAPGAQPLAQVYRSLAAGASWDHSVHSLSPYPQLGRFCSHLRFAYATGAPTASMLEAAAAQARAEQRQAAERRAAELGVKMMLPLGACFLPAFIVLGVVPVVISMIPDALGI</sequence>
<comment type="caution">
    <text evidence="8">The sequence shown here is derived from an EMBL/GenBank/DDBJ whole genome shotgun (WGS) entry which is preliminary data.</text>
</comment>
<dbReference type="PANTHER" id="PTHR35007:SF3">
    <property type="entry name" value="POSSIBLE CONSERVED ALANINE RICH MEMBRANE PROTEIN"/>
    <property type="match status" value="1"/>
</dbReference>
<dbReference type="PANTHER" id="PTHR35007">
    <property type="entry name" value="INTEGRAL MEMBRANE PROTEIN-RELATED"/>
    <property type="match status" value="1"/>
</dbReference>
<evidence type="ECO:0000256" key="4">
    <source>
        <dbReference type="ARBA" id="ARBA00022989"/>
    </source>
</evidence>
<evidence type="ECO:0000256" key="6">
    <source>
        <dbReference type="SAM" id="Phobius"/>
    </source>
</evidence>
<evidence type="ECO:0000256" key="5">
    <source>
        <dbReference type="ARBA" id="ARBA00023136"/>
    </source>
</evidence>
<evidence type="ECO:0000313" key="9">
    <source>
        <dbReference type="Proteomes" id="UP001500368"/>
    </source>
</evidence>
<organism evidence="8 9">
    <name type="scientific">Nesterenkonia rhizosphaerae</name>
    <dbReference type="NCBI Taxonomy" id="1348272"/>
    <lineage>
        <taxon>Bacteria</taxon>
        <taxon>Bacillati</taxon>
        <taxon>Actinomycetota</taxon>
        <taxon>Actinomycetes</taxon>
        <taxon>Micrococcales</taxon>
        <taxon>Micrococcaceae</taxon>
        <taxon>Nesterenkonia</taxon>
    </lineage>
</organism>
<evidence type="ECO:0000256" key="2">
    <source>
        <dbReference type="ARBA" id="ARBA00022475"/>
    </source>
</evidence>
<dbReference type="Proteomes" id="UP001500368">
    <property type="component" value="Unassembled WGS sequence"/>
</dbReference>
<protein>
    <recommendedName>
        <fullName evidence="7">Type II secretion system protein GspF domain-containing protein</fullName>
    </recommendedName>
</protein>
<proteinExistence type="predicted"/>
<feature type="transmembrane region" description="Helical" evidence="6">
    <location>
        <begin position="161"/>
        <end position="186"/>
    </location>
</feature>
<evidence type="ECO:0000256" key="1">
    <source>
        <dbReference type="ARBA" id="ARBA00004651"/>
    </source>
</evidence>
<evidence type="ECO:0000259" key="7">
    <source>
        <dbReference type="Pfam" id="PF00482"/>
    </source>
</evidence>
<dbReference type="Pfam" id="PF00482">
    <property type="entry name" value="T2SSF"/>
    <property type="match status" value="1"/>
</dbReference>
<reference evidence="9" key="1">
    <citation type="journal article" date="2019" name="Int. J. Syst. Evol. Microbiol.">
        <title>The Global Catalogue of Microorganisms (GCM) 10K type strain sequencing project: providing services to taxonomists for standard genome sequencing and annotation.</title>
        <authorList>
            <consortium name="The Broad Institute Genomics Platform"/>
            <consortium name="The Broad Institute Genome Sequencing Center for Infectious Disease"/>
            <person name="Wu L."/>
            <person name="Ma J."/>
        </authorList>
    </citation>
    <scope>NUCLEOTIDE SEQUENCE [LARGE SCALE GENOMIC DNA]</scope>
    <source>
        <strain evidence="9">JCM 19129</strain>
    </source>
</reference>
<dbReference type="EMBL" id="BAABLW010000007">
    <property type="protein sequence ID" value="GAA4918661.1"/>
    <property type="molecule type" value="Genomic_DNA"/>
</dbReference>
<keyword evidence="2" id="KW-1003">Cell membrane</keyword>
<keyword evidence="5 6" id="KW-0472">Membrane</keyword>
<keyword evidence="9" id="KW-1185">Reference proteome</keyword>
<comment type="subcellular location">
    <subcellularLocation>
        <location evidence="1">Cell membrane</location>
        <topology evidence="1">Multi-pass membrane protein</topology>
    </subcellularLocation>
</comment>
<keyword evidence="3 6" id="KW-0812">Transmembrane</keyword>
<gene>
    <name evidence="8" type="ORF">GCM10025790_12980</name>
</gene>
<name>A0ABP9G1Y4_9MICC</name>
<dbReference type="InterPro" id="IPR018076">
    <property type="entry name" value="T2SS_GspF_dom"/>
</dbReference>
<keyword evidence="4 6" id="KW-1133">Transmembrane helix</keyword>
<accession>A0ABP9G1Y4</accession>
<dbReference type="RefSeq" id="WP_345477258.1">
    <property type="nucleotide sequence ID" value="NZ_BAABLW010000007.1"/>
</dbReference>
<evidence type="ECO:0000313" key="8">
    <source>
        <dbReference type="EMBL" id="GAA4918661.1"/>
    </source>
</evidence>